<dbReference type="EnsemblMetazoa" id="GAUT017999-RA">
    <property type="protein sequence ID" value="GAUT017999-PA"/>
    <property type="gene ID" value="GAUT017999"/>
</dbReference>
<sequence>MLKRNSSGVFEHIMSSKILKRKTPSNVSRNCWLPLQADDDDTEEMESGNTVALYGFTRATIDELKAALIAHNFECNDAEIIVKIMIIGRIQLTSPILRTVRKKYLGGEF</sequence>
<keyword evidence="2" id="KW-1185">Reference proteome</keyword>
<dbReference type="VEuPathDB" id="VectorBase:GAUT017999"/>
<evidence type="ECO:0000313" key="2">
    <source>
        <dbReference type="Proteomes" id="UP000078200"/>
    </source>
</evidence>
<name>A0A1A9UWF2_GLOAU</name>
<organism evidence="1 2">
    <name type="scientific">Glossina austeni</name>
    <name type="common">Savannah tsetse fly</name>
    <dbReference type="NCBI Taxonomy" id="7395"/>
    <lineage>
        <taxon>Eukaryota</taxon>
        <taxon>Metazoa</taxon>
        <taxon>Ecdysozoa</taxon>
        <taxon>Arthropoda</taxon>
        <taxon>Hexapoda</taxon>
        <taxon>Insecta</taxon>
        <taxon>Pterygota</taxon>
        <taxon>Neoptera</taxon>
        <taxon>Endopterygota</taxon>
        <taxon>Diptera</taxon>
        <taxon>Brachycera</taxon>
        <taxon>Muscomorpha</taxon>
        <taxon>Hippoboscoidea</taxon>
        <taxon>Glossinidae</taxon>
        <taxon>Glossina</taxon>
    </lineage>
</organism>
<proteinExistence type="predicted"/>
<dbReference type="AlphaFoldDB" id="A0A1A9UWF2"/>
<accession>A0A1A9UWF2</accession>
<reference evidence="1" key="1">
    <citation type="submission" date="2020-05" db="UniProtKB">
        <authorList>
            <consortium name="EnsemblMetazoa"/>
        </authorList>
    </citation>
    <scope>IDENTIFICATION</scope>
    <source>
        <strain evidence="1">TTRI</strain>
    </source>
</reference>
<protein>
    <submittedName>
        <fullName evidence="1">Uncharacterized protein</fullName>
    </submittedName>
</protein>
<evidence type="ECO:0000313" key="1">
    <source>
        <dbReference type="EnsemblMetazoa" id="GAUT017999-PA"/>
    </source>
</evidence>
<dbReference type="Proteomes" id="UP000078200">
    <property type="component" value="Unassembled WGS sequence"/>
</dbReference>